<dbReference type="PANTHER" id="PTHR19288:SF46">
    <property type="entry name" value="HALOACID DEHALOGENASE-LIKE HYDROLASE DOMAIN-CONTAINING PROTEIN 2"/>
    <property type="match status" value="1"/>
</dbReference>
<evidence type="ECO:0000256" key="4">
    <source>
        <dbReference type="ARBA" id="ARBA00022842"/>
    </source>
</evidence>
<dbReference type="Proteomes" id="UP000002574">
    <property type="component" value="Chromosome"/>
</dbReference>
<dbReference type="InterPro" id="IPR006357">
    <property type="entry name" value="HAD-SF_hydro_IIA"/>
</dbReference>
<dbReference type="NCBIfam" id="TIGR01460">
    <property type="entry name" value="HAD-SF-IIA"/>
    <property type="match status" value="1"/>
</dbReference>
<dbReference type="OrthoDB" id="9810101at2"/>
<dbReference type="GO" id="GO:0005737">
    <property type="term" value="C:cytoplasm"/>
    <property type="evidence" value="ECO:0007669"/>
    <property type="project" value="TreeGrafter"/>
</dbReference>
<dbReference type="InterPro" id="IPR006355">
    <property type="entry name" value="LHPP/HDHD2"/>
</dbReference>
<dbReference type="InterPro" id="IPR036412">
    <property type="entry name" value="HAD-like_sf"/>
</dbReference>
<dbReference type="Pfam" id="PF13242">
    <property type="entry name" value="Hydrolase_like"/>
    <property type="match status" value="1"/>
</dbReference>
<dbReference type="SFLD" id="SFLDG01129">
    <property type="entry name" value="C1.5:_HAD__Beta-PGM__Phosphata"/>
    <property type="match status" value="1"/>
</dbReference>
<comment type="cofactor">
    <cofactor evidence="1">
        <name>Mg(2+)</name>
        <dbReference type="ChEBI" id="CHEBI:18420"/>
    </cofactor>
</comment>
<gene>
    <name evidence="6" type="ordered locus">HTH_1588</name>
</gene>
<dbReference type="NCBIfam" id="TIGR01458">
    <property type="entry name" value="HAD-SF-IIA-hyp3"/>
    <property type="match status" value="1"/>
</dbReference>
<reference evidence="6 7" key="1">
    <citation type="journal article" date="2010" name="J. Bacteriol.">
        <title>Complete genome sequence of the thermophilic, obligately chemolithoautotrophic hydrogen-oxidizing bacterium Hydrogenobacter thermophilus TK-6.</title>
        <authorList>
            <person name="Arai H."/>
            <person name="Kanbe H."/>
            <person name="Ishii M."/>
            <person name="Igarashi Y."/>
        </authorList>
    </citation>
    <scope>NUCLEOTIDE SEQUENCE [LARGE SCALE GENOMIC DNA]</scope>
    <source>
        <strain evidence="7">DSM 6534 / IAM 12695 / TK-6 [Tokyo]</strain>
    </source>
</reference>
<dbReference type="KEGG" id="hte:Hydth_1576"/>
<keyword evidence="3" id="KW-0479">Metal-binding</keyword>
<dbReference type="GO" id="GO:0016791">
    <property type="term" value="F:phosphatase activity"/>
    <property type="evidence" value="ECO:0007669"/>
    <property type="project" value="InterPro"/>
</dbReference>
<evidence type="ECO:0000256" key="1">
    <source>
        <dbReference type="ARBA" id="ARBA00001946"/>
    </source>
</evidence>
<comment type="similarity">
    <text evidence="2">Belongs to the HAD-like hydrolase superfamily.</text>
</comment>
<dbReference type="EMBL" id="AP011112">
    <property type="protein sequence ID" value="BAI70036.1"/>
    <property type="molecule type" value="Genomic_DNA"/>
</dbReference>
<name>D3DJN4_HYDTT</name>
<evidence type="ECO:0000313" key="6">
    <source>
        <dbReference type="EMBL" id="BAI70036.1"/>
    </source>
</evidence>
<organism evidence="6 7">
    <name type="scientific">Hydrogenobacter thermophilus (strain DSM 6534 / IAM 12695 / TK-6)</name>
    <dbReference type="NCBI Taxonomy" id="608538"/>
    <lineage>
        <taxon>Bacteria</taxon>
        <taxon>Pseudomonadati</taxon>
        <taxon>Aquificota</taxon>
        <taxon>Aquificia</taxon>
        <taxon>Aquificales</taxon>
        <taxon>Aquificaceae</taxon>
        <taxon>Hydrogenobacter</taxon>
    </lineage>
</organism>
<dbReference type="PANTHER" id="PTHR19288">
    <property type="entry name" value="4-NITROPHENYLPHOSPHATASE-RELATED"/>
    <property type="match status" value="1"/>
</dbReference>
<dbReference type="GO" id="GO:0046872">
    <property type="term" value="F:metal ion binding"/>
    <property type="evidence" value="ECO:0007669"/>
    <property type="project" value="UniProtKB-KW"/>
</dbReference>
<dbReference type="Gene3D" id="3.40.50.1000">
    <property type="entry name" value="HAD superfamily/HAD-like"/>
    <property type="match status" value="2"/>
</dbReference>
<dbReference type="KEGG" id="hth:HTH_1588"/>
<evidence type="ECO:0000256" key="5">
    <source>
        <dbReference type="ARBA" id="ARBA00039666"/>
    </source>
</evidence>
<dbReference type="InterPro" id="IPR023214">
    <property type="entry name" value="HAD_sf"/>
</dbReference>
<protein>
    <recommendedName>
        <fullName evidence="5">Haloacid dehalogenase-like hydrolase domain-containing protein 2</fullName>
    </recommendedName>
</protein>
<dbReference type="Pfam" id="PF13344">
    <property type="entry name" value="Hydrolase_6"/>
    <property type="match status" value="1"/>
</dbReference>
<dbReference type="STRING" id="608538.HTH_1588"/>
<dbReference type="AlphaFoldDB" id="D3DJN4"/>
<dbReference type="eggNOG" id="COG0647">
    <property type="taxonomic scope" value="Bacteria"/>
</dbReference>
<keyword evidence="6" id="KW-0378">Hydrolase</keyword>
<evidence type="ECO:0000256" key="2">
    <source>
        <dbReference type="ARBA" id="ARBA00007958"/>
    </source>
</evidence>
<keyword evidence="4" id="KW-0460">Magnesium</keyword>
<accession>D3DJN4</accession>
<sequence length="253" mass="28485">MSLRAVLLDIDGVLCIRDEVIEGAPQALKELKKKYRIALVTNTTRVPSKTIFEKLKFLGFDIRESELFTALKVTKGFLLKNKADAYLLTTDEAKEEFTGLESYPLKYVVVADAYSNFTYQNLNKAFRLLLEGAELIAVAPNKYFMDKDGKLSLDAGPFIKALEYATEKNAIVIGKPSHEFFTVVLEYLKARPEETLMVGDDIEFDVLGAQKFGMRGCLVKTGKFRDKDLERGIKPDLIIQSIKELPEALEAKL</sequence>
<proteinExistence type="inferred from homology"/>
<dbReference type="RefSeq" id="WP_012964216.1">
    <property type="nucleotide sequence ID" value="NC_013799.1"/>
</dbReference>
<evidence type="ECO:0000256" key="3">
    <source>
        <dbReference type="ARBA" id="ARBA00022723"/>
    </source>
</evidence>
<evidence type="ECO:0000313" key="7">
    <source>
        <dbReference type="Proteomes" id="UP000002574"/>
    </source>
</evidence>
<dbReference type="SFLD" id="SFLDS00003">
    <property type="entry name" value="Haloacid_Dehalogenase"/>
    <property type="match status" value="1"/>
</dbReference>
<keyword evidence="7" id="KW-1185">Reference proteome</keyword>
<dbReference type="SUPFAM" id="SSF56784">
    <property type="entry name" value="HAD-like"/>
    <property type="match status" value="1"/>
</dbReference>